<evidence type="ECO:0000313" key="1">
    <source>
        <dbReference type="EMBL" id="KDR71580.1"/>
    </source>
</evidence>
<proteinExistence type="predicted"/>
<dbReference type="Proteomes" id="UP000027222">
    <property type="component" value="Unassembled WGS sequence"/>
</dbReference>
<dbReference type="OrthoDB" id="3037258at2759"/>
<keyword evidence="2" id="KW-1185">Reference proteome</keyword>
<dbReference type="EMBL" id="KL142392">
    <property type="protein sequence ID" value="KDR71580.1"/>
    <property type="molecule type" value="Genomic_DNA"/>
</dbReference>
<sequence length="577" mass="65187">MAAVTPYEKGGLCQLPDDILFEIIHKHSLSPTDLYCLATLSHRLQHIALPTYLRIHGHSHPQTQSTIHLESISHSKLLPLHFPALDVLSGLAIMTNLTSIDHLKCSLPVANYEFQTPSKHKISQLLRVLHRLDSIVTVDIEFRAIISHKNISRISDEKLQAWTTQVSTLLNRVVEKGCIRLTVCGTVMRDAYDFRIKDRQYYGKPLVLLAQSLRRSSSFNASSTCLQGSNWKYSRPRSTGYSGKIEMQPSSVALNTCQLRFLAIHSDLFLEPPQLNWTVSLLRHCTTITSISFGFISMGSRRWKAMLLCIADALSGRLIAVSFLDCWGLMFSDLLEFLSRMPRLVRLEVPSTHTFWVPKDWEPEGLQAVRLVVPKLPRLEELVAPFIIVNSLLQSSRFSPFKSPAMPNLRRWMIHFEPRIFDSNEYVNACTSKHSTFVESLRSRKRVNVDLEFCVCITGRQTYGALATDYSLLVEAIRNKTVPAFKFVTYVVLENTPGSETSDHIFTMVGLMFPHLRELKVLQPSLTSVTIEEALSDLRGACARLEQVVSNEHAFVLPIDGSPIIKRSLNSTSPSSQ</sequence>
<protein>
    <recommendedName>
        <fullName evidence="3">F-box domain-containing protein</fullName>
    </recommendedName>
</protein>
<evidence type="ECO:0000313" key="2">
    <source>
        <dbReference type="Proteomes" id="UP000027222"/>
    </source>
</evidence>
<dbReference type="HOGENOM" id="CLU_443471_0_0_1"/>
<accession>A0A067SKW1</accession>
<dbReference type="AlphaFoldDB" id="A0A067SKW1"/>
<name>A0A067SKW1_GALM3</name>
<evidence type="ECO:0008006" key="3">
    <source>
        <dbReference type="Google" id="ProtNLM"/>
    </source>
</evidence>
<gene>
    <name evidence="1" type="ORF">GALMADRAFT_253919</name>
</gene>
<reference evidence="2" key="1">
    <citation type="journal article" date="2014" name="Proc. Natl. Acad. Sci. U.S.A.">
        <title>Extensive sampling of basidiomycete genomes demonstrates inadequacy of the white-rot/brown-rot paradigm for wood decay fungi.</title>
        <authorList>
            <person name="Riley R."/>
            <person name="Salamov A.A."/>
            <person name="Brown D.W."/>
            <person name="Nagy L.G."/>
            <person name="Floudas D."/>
            <person name="Held B.W."/>
            <person name="Levasseur A."/>
            <person name="Lombard V."/>
            <person name="Morin E."/>
            <person name="Otillar R."/>
            <person name="Lindquist E.A."/>
            <person name="Sun H."/>
            <person name="LaButti K.M."/>
            <person name="Schmutz J."/>
            <person name="Jabbour D."/>
            <person name="Luo H."/>
            <person name="Baker S.E."/>
            <person name="Pisabarro A.G."/>
            <person name="Walton J.D."/>
            <person name="Blanchette R.A."/>
            <person name="Henrissat B."/>
            <person name="Martin F."/>
            <person name="Cullen D."/>
            <person name="Hibbett D.S."/>
            <person name="Grigoriev I.V."/>
        </authorList>
    </citation>
    <scope>NUCLEOTIDE SEQUENCE [LARGE SCALE GENOMIC DNA]</scope>
    <source>
        <strain evidence="2">CBS 339.88</strain>
    </source>
</reference>
<organism evidence="1 2">
    <name type="scientific">Galerina marginata (strain CBS 339.88)</name>
    <dbReference type="NCBI Taxonomy" id="685588"/>
    <lineage>
        <taxon>Eukaryota</taxon>
        <taxon>Fungi</taxon>
        <taxon>Dikarya</taxon>
        <taxon>Basidiomycota</taxon>
        <taxon>Agaricomycotina</taxon>
        <taxon>Agaricomycetes</taxon>
        <taxon>Agaricomycetidae</taxon>
        <taxon>Agaricales</taxon>
        <taxon>Agaricineae</taxon>
        <taxon>Strophariaceae</taxon>
        <taxon>Galerina</taxon>
    </lineage>
</organism>